<evidence type="ECO:0000256" key="1">
    <source>
        <dbReference type="SAM" id="MobiDB-lite"/>
    </source>
</evidence>
<proteinExistence type="predicted"/>
<name>A0A1X0DCB2_9MYCO</name>
<comment type="caution">
    <text evidence="3">The sequence shown here is derived from an EMBL/GenBank/DDBJ whole genome shotgun (WGS) entry which is preliminary data.</text>
</comment>
<organism evidence="3 4">
    <name type="scientific">Mycolicibacterium insubricum</name>
    <dbReference type="NCBI Taxonomy" id="444597"/>
    <lineage>
        <taxon>Bacteria</taxon>
        <taxon>Bacillati</taxon>
        <taxon>Actinomycetota</taxon>
        <taxon>Actinomycetes</taxon>
        <taxon>Mycobacteriales</taxon>
        <taxon>Mycobacteriaceae</taxon>
        <taxon>Mycolicibacterium</taxon>
    </lineage>
</organism>
<feature type="signal peptide" evidence="2">
    <location>
        <begin position="1"/>
        <end position="21"/>
    </location>
</feature>
<sequence length="83" mass="8375">MKRITFWLATALAVGGLTVVAPGVAVSHADTGRCAHSANCTGASKSHTDTAPASVPYESGEDPLVPEGGNPIVILPPGYSLAF</sequence>
<dbReference type="Proteomes" id="UP000192801">
    <property type="component" value="Unassembled WGS sequence"/>
</dbReference>
<accession>A0A1X0DCB2</accession>
<keyword evidence="2" id="KW-0732">Signal</keyword>
<protein>
    <submittedName>
        <fullName evidence="3">Uncharacterized protein</fullName>
    </submittedName>
</protein>
<dbReference type="EMBL" id="MVHS01000026">
    <property type="protein sequence ID" value="ORA70021.1"/>
    <property type="molecule type" value="Genomic_DNA"/>
</dbReference>
<dbReference type="AlphaFoldDB" id="A0A1X0DCB2"/>
<evidence type="ECO:0000256" key="2">
    <source>
        <dbReference type="SAM" id="SignalP"/>
    </source>
</evidence>
<feature type="region of interest" description="Disordered" evidence="1">
    <location>
        <begin position="38"/>
        <end position="68"/>
    </location>
</feature>
<dbReference type="RefSeq" id="WP_083031246.1">
    <property type="nucleotide sequence ID" value="NZ_AP022618.1"/>
</dbReference>
<feature type="chain" id="PRO_5044005626" evidence="2">
    <location>
        <begin position="22"/>
        <end position="83"/>
    </location>
</feature>
<gene>
    <name evidence="3" type="ORF">BST26_12085</name>
</gene>
<reference evidence="3 4" key="1">
    <citation type="submission" date="2016-12" db="EMBL/GenBank/DDBJ databases">
        <title>The new phylogeny of genus Mycobacterium.</title>
        <authorList>
            <person name="Tortoli E."/>
            <person name="Trovato A."/>
            <person name="Cirillo D.M."/>
        </authorList>
    </citation>
    <scope>NUCLEOTIDE SEQUENCE [LARGE SCALE GENOMIC DNA]</scope>
    <source>
        <strain evidence="3 4">DSM 45130</strain>
    </source>
</reference>
<evidence type="ECO:0000313" key="3">
    <source>
        <dbReference type="EMBL" id="ORA70021.1"/>
    </source>
</evidence>
<keyword evidence="4" id="KW-1185">Reference proteome</keyword>
<evidence type="ECO:0000313" key="4">
    <source>
        <dbReference type="Proteomes" id="UP000192801"/>
    </source>
</evidence>
<feature type="compositionally biased region" description="Polar residues" evidence="1">
    <location>
        <begin position="38"/>
        <end position="51"/>
    </location>
</feature>